<evidence type="ECO:0000313" key="2">
    <source>
        <dbReference type="Proteomes" id="UP000179807"/>
    </source>
</evidence>
<sequence length="294" mass="33948">MDFLDVLELVCTDDKKTQTNALTVLLNISFTKYEDLLSHLEDLYLIISIFCSGEEPKWGSISFICFSISNALSNALENKYKFTSNIFLILLNISLEITKSYFSRRPTNDFDFSFFQMFTKSIVKASNSNIEMNDELFLLFTEHCLIGFLENSSLVEILVRNFSQIETIFMECDVSHYRKFAEPLSSSNYEVSLFYTSLWINLISLDNFPMSPFFKNALKSQSAHFMTVLSNKIGEKIESDKNPFAQLLQVSAKFFIIFLKTDQKDSNNNTLRKEASVISELLYNRFNHILKGES</sequence>
<dbReference type="Proteomes" id="UP000179807">
    <property type="component" value="Unassembled WGS sequence"/>
</dbReference>
<accession>A0A1J4K1H5</accession>
<keyword evidence="2" id="KW-1185">Reference proteome</keyword>
<gene>
    <name evidence="1" type="ORF">TRFO_27114</name>
</gene>
<name>A0A1J4K1H5_9EUKA</name>
<dbReference type="OrthoDB" id="10637202at2759"/>
<proteinExistence type="predicted"/>
<dbReference type="RefSeq" id="XP_068358375.1">
    <property type="nucleotide sequence ID" value="XM_068505341.1"/>
</dbReference>
<evidence type="ECO:0000313" key="1">
    <source>
        <dbReference type="EMBL" id="OHT05239.1"/>
    </source>
</evidence>
<reference evidence="1" key="1">
    <citation type="submission" date="2016-10" db="EMBL/GenBank/DDBJ databases">
        <authorList>
            <person name="Benchimol M."/>
            <person name="Almeida L.G."/>
            <person name="Vasconcelos A.T."/>
            <person name="Perreira-Neves A."/>
            <person name="Rosa I.A."/>
            <person name="Tasca T."/>
            <person name="Bogo M.R."/>
            <person name="de Souza W."/>
        </authorList>
    </citation>
    <scope>NUCLEOTIDE SEQUENCE [LARGE SCALE GENOMIC DNA]</scope>
    <source>
        <strain evidence="1">K</strain>
    </source>
</reference>
<dbReference type="GeneID" id="94840045"/>
<protein>
    <submittedName>
        <fullName evidence="1">Uncharacterized protein</fullName>
    </submittedName>
</protein>
<organism evidence="1 2">
    <name type="scientific">Tritrichomonas foetus</name>
    <dbReference type="NCBI Taxonomy" id="1144522"/>
    <lineage>
        <taxon>Eukaryota</taxon>
        <taxon>Metamonada</taxon>
        <taxon>Parabasalia</taxon>
        <taxon>Tritrichomonadida</taxon>
        <taxon>Tritrichomonadidae</taxon>
        <taxon>Tritrichomonas</taxon>
    </lineage>
</organism>
<comment type="caution">
    <text evidence="1">The sequence shown here is derived from an EMBL/GenBank/DDBJ whole genome shotgun (WGS) entry which is preliminary data.</text>
</comment>
<dbReference type="EMBL" id="MLAK01000765">
    <property type="protein sequence ID" value="OHT05239.1"/>
    <property type="molecule type" value="Genomic_DNA"/>
</dbReference>
<dbReference type="VEuPathDB" id="TrichDB:TRFO_27114"/>
<dbReference type="AlphaFoldDB" id="A0A1J4K1H5"/>